<evidence type="ECO:0000256" key="3">
    <source>
        <dbReference type="ARBA" id="ARBA00022475"/>
    </source>
</evidence>
<evidence type="ECO:0000313" key="8">
    <source>
        <dbReference type="Proteomes" id="UP000248724"/>
    </source>
</evidence>
<evidence type="ECO:0000256" key="1">
    <source>
        <dbReference type="ARBA" id="ARBA00004651"/>
    </source>
</evidence>
<dbReference type="Proteomes" id="UP000248724">
    <property type="component" value="Unassembled WGS sequence"/>
</dbReference>
<evidence type="ECO:0000256" key="2">
    <source>
        <dbReference type="ARBA" id="ARBA00006679"/>
    </source>
</evidence>
<dbReference type="AlphaFoldDB" id="A0A2W5ZG10"/>
<organism evidence="7 8">
    <name type="scientific">Candidatus Aeolococcus gillhamiae</name>
    <dbReference type="NCBI Taxonomy" id="3127015"/>
    <lineage>
        <taxon>Bacteria</taxon>
        <taxon>Bacillati</taxon>
        <taxon>Candidatus Dormiibacterota</taxon>
        <taxon>Candidatus Dormibacteria</taxon>
        <taxon>Candidatus Aeolococcales</taxon>
        <taxon>Candidatus Aeolococcaceae</taxon>
        <taxon>Candidatus Aeolococcus</taxon>
    </lineage>
</organism>
<evidence type="ECO:0000256" key="6">
    <source>
        <dbReference type="ARBA" id="ARBA00023136"/>
    </source>
</evidence>
<keyword evidence="3" id="KW-1003">Cell membrane</keyword>
<dbReference type="PANTHER" id="PTHR33452:SF1">
    <property type="entry name" value="INNER MEMBRANE PROTEIN YPHA-RELATED"/>
    <property type="match status" value="1"/>
</dbReference>
<comment type="subcellular location">
    <subcellularLocation>
        <location evidence="1">Cell membrane</location>
        <topology evidence="1">Multi-pass membrane protein</topology>
    </subcellularLocation>
</comment>
<gene>
    <name evidence="7" type="ORF">DLM65_00105</name>
</gene>
<evidence type="ECO:0000256" key="4">
    <source>
        <dbReference type="ARBA" id="ARBA00022692"/>
    </source>
</evidence>
<dbReference type="PANTHER" id="PTHR33452">
    <property type="entry name" value="OXIDOREDUCTASE CATD-RELATED"/>
    <property type="match status" value="1"/>
</dbReference>
<reference evidence="7 8" key="1">
    <citation type="journal article" date="2017" name="Nature">
        <title>Atmospheric trace gases support primary production in Antarctic desert surface soil.</title>
        <authorList>
            <person name="Ji M."/>
            <person name="Greening C."/>
            <person name="Vanwonterghem I."/>
            <person name="Carere C.R."/>
            <person name="Bay S.K."/>
            <person name="Steen J.A."/>
            <person name="Montgomery K."/>
            <person name="Lines T."/>
            <person name="Beardall J."/>
            <person name="van Dorst J."/>
            <person name="Snape I."/>
            <person name="Stott M.B."/>
            <person name="Hugenholtz P."/>
            <person name="Ferrari B.C."/>
        </authorList>
    </citation>
    <scope>NUCLEOTIDE SEQUENCE [LARGE SCALE GENOMIC DNA]</scope>
    <source>
        <strain evidence="7">RRmetagenome_bin12</strain>
    </source>
</reference>
<accession>A0A2W5ZG10</accession>
<dbReference type="InterPro" id="IPR032808">
    <property type="entry name" value="DoxX"/>
</dbReference>
<comment type="caution">
    <text evidence="7">The sequence shown here is derived from an EMBL/GenBank/DDBJ whole genome shotgun (WGS) entry which is preliminary data.</text>
</comment>
<keyword evidence="5" id="KW-1133">Transmembrane helix</keyword>
<protein>
    <submittedName>
        <fullName evidence="7">DoxX family protein</fullName>
    </submittedName>
</protein>
<comment type="similarity">
    <text evidence="2">Belongs to the DoxX family.</text>
</comment>
<proteinExistence type="inferred from homology"/>
<dbReference type="Pfam" id="PF07681">
    <property type="entry name" value="DoxX"/>
    <property type="match status" value="1"/>
</dbReference>
<dbReference type="EMBL" id="QHBU01000004">
    <property type="protein sequence ID" value="PZR84323.1"/>
    <property type="molecule type" value="Genomic_DNA"/>
</dbReference>
<name>A0A2W5ZG10_9BACT</name>
<evidence type="ECO:0000256" key="5">
    <source>
        <dbReference type="ARBA" id="ARBA00022989"/>
    </source>
</evidence>
<keyword evidence="6" id="KW-0472">Membrane</keyword>
<dbReference type="GO" id="GO:0005886">
    <property type="term" value="C:plasma membrane"/>
    <property type="evidence" value="ECO:0007669"/>
    <property type="project" value="UniProtKB-SubCell"/>
</dbReference>
<sequence length="160" mass="16977">MTLTRRLARPMLASVFIASGIDTLRNPGPRAEMAEPVTTKLASSLPLPDDTEQLVKLNAGVQVVAGTLLAIGRFPRLAAAALAGSLVPTTYAGHRFWEEEEAADKSRQRVQFLKNLGLLGGLILAAFDHDGAPSLGWRARRAAHRVAEGASVAMESLPVG</sequence>
<keyword evidence="4" id="KW-0812">Transmembrane</keyword>
<evidence type="ECO:0000313" key="7">
    <source>
        <dbReference type="EMBL" id="PZR84323.1"/>
    </source>
</evidence>
<dbReference type="InterPro" id="IPR051907">
    <property type="entry name" value="DoxX-like_oxidoreductase"/>
</dbReference>